<evidence type="ECO:0000313" key="2">
    <source>
        <dbReference type="EMBL" id="TGO29523.1"/>
    </source>
</evidence>
<evidence type="ECO:0000256" key="1">
    <source>
        <dbReference type="SAM" id="SignalP"/>
    </source>
</evidence>
<gene>
    <name evidence="2" type="ORF">BPAE_0014g00740</name>
</gene>
<dbReference type="AlphaFoldDB" id="A0A4Z1G5E3"/>
<dbReference type="Proteomes" id="UP000297910">
    <property type="component" value="Unassembled WGS sequence"/>
</dbReference>
<accession>A0A4Z1G5E3</accession>
<reference evidence="2 3" key="1">
    <citation type="submission" date="2017-12" db="EMBL/GenBank/DDBJ databases">
        <title>Comparative genomics of Botrytis spp.</title>
        <authorList>
            <person name="Valero-Jimenez C.A."/>
            <person name="Tapia P."/>
            <person name="Veloso J."/>
            <person name="Silva-Moreno E."/>
            <person name="Staats M."/>
            <person name="Valdes J.H."/>
            <person name="Van Kan J.A.L."/>
        </authorList>
    </citation>
    <scope>NUCLEOTIDE SEQUENCE [LARGE SCALE GENOMIC DNA]</scope>
    <source>
        <strain evidence="2 3">Bp0003</strain>
    </source>
</reference>
<comment type="caution">
    <text evidence="2">The sequence shown here is derived from an EMBL/GenBank/DDBJ whole genome shotgun (WGS) entry which is preliminary data.</text>
</comment>
<keyword evidence="1" id="KW-0732">Signal</keyword>
<sequence>MGTYSLNLFVALLLTAASMVSAHAIPAIDLNVDTPIKAHELVARAAPPEKFTTNPYVATSAAAYTNRCQFKEMRDDSLKFTLNLAGWENTNQKKNHTISDDINCADELFGEIMRIGPWNETIYDWMYVPSYGAFRDTFVTFIYSNPESIPVLLALNSMDPGPEEWKCILPKTGNEDSWICEPQQLNI</sequence>
<keyword evidence="3" id="KW-1185">Reference proteome</keyword>
<evidence type="ECO:0000313" key="3">
    <source>
        <dbReference type="Proteomes" id="UP000297910"/>
    </source>
</evidence>
<name>A0A4Z1G5E3_9HELO</name>
<feature type="signal peptide" evidence="1">
    <location>
        <begin position="1"/>
        <end position="22"/>
    </location>
</feature>
<protein>
    <recommendedName>
        <fullName evidence="4">Ecp2 effector protein domain-containing protein</fullName>
    </recommendedName>
</protein>
<proteinExistence type="predicted"/>
<evidence type="ECO:0008006" key="4">
    <source>
        <dbReference type="Google" id="ProtNLM"/>
    </source>
</evidence>
<feature type="chain" id="PRO_5021380515" description="Ecp2 effector protein domain-containing protein" evidence="1">
    <location>
        <begin position="23"/>
        <end position="187"/>
    </location>
</feature>
<dbReference type="EMBL" id="PQXI01000014">
    <property type="protein sequence ID" value="TGO29523.1"/>
    <property type="molecule type" value="Genomic_DNA"/>
</dbReference>
<organism evidence="2 3">
    <name type="scientific">Botrytis paeoniae</name>
    <dbReference type="NCBI Taxonomy" id="278948"/>
    <lineage>
        <taxon>Eukaryota</taxon>
        <taxon>Fungi</taxon>
        <taxon>Dikarya</taxon>
        <taxon>Ascomycota</taxon>
        <taxon>Pezizomycotina</taxon>
        <taxon>Leotiomycetes</taxon>
        <taxon>Helotiales</taxon>
        <taxon>Sclerotiniaceae</taxon>
        <taxon>Botrytis</taxon>
    </lineage>
</organism>